<dbReference type="AlphaFoldDB" id="C3YXX7"/>
<reference evidence="1" key="1">
    <citation type="journal article" date="2008" name="Nature">
        <title>The amphioxus genome and the evolution of the chordate karyotype.</title>
        <authorList>
            <consortium name="US DOE Joint Genome Institute (JGI-PGF)"/>
            <person name="Putnam N.H."/>
            <person name="Butts T."/>
            <person name="Ferrier D.E.K."/>
            <person name="Furlong R.F."/>
            <person name="Hellsten U."/>
            <person name="Kawashima T."/>
            <person name="Robinson-Rechavi M."/>
            <person name="Shoguchi E."/>
            <person name="Terry A."/>
            <person name="Yu J.-K."/>
            <person name="Benito-Gutierrez E.L."/>
            <person name="Dubchak I."/>
            <person name="Garcia-Fernandez J."/>
            <person name="Gibson-Brown J.J."/>
            <person name="Grigoriev I.V."/>
            <person name="Horton A.C."/>
            <person name="de Jong P.J."/>
            <person name="Jurka J."/>
            <person name="Kapitonov V.V."/>
            <person name="Kohara Y."/>
            <person name="Kuroki Y."/>
            <person name="Lindquist E."/>
            <person name="Lucas S."/>
            <person name="Osoegawa K."/>
            <person name="Pennacchio L.A."/>
            <person name="Salamov A.A."/>
            <person name="Satou Y."/>
            <person name="Sauka-Spengler T."/>
            <person name="Schmutz J."/>
            <person name="Shin-I T."/>
            <person name="Toyoda A."/>
            <person name="Bronner-Fraser M."/>
            <person name="Fujiyama A."/>
            <person name="Holland L.Z."/>
            <person name="Holland P.W.H."/>
            <person name="Satoh N."/>
            <person name="Rokhsar D.S."/>
        </authorList>
    </citation>
    <scope>NUCLEOTIDE SEQUENCE [LARGE SCALE GENOMIC DNA]</scope>
    <source>
        <strain evidence="1">S238N-H82</strain>
        <tissue evidence="1">Testes</tissue>
    </source>
</reference>
<dbReference type="InParanoid" id="C3YXX7"/>
<name>C3YXX7_BRAFL</name>
<accession>C3YXX7</accession>
<sequence>MAQAPPALIIRPPGREITACKLPPLSRPSRHGLAQTGTIPSGVPWTPTLMAKDGLAAIIWSLTIQRIAPLYPTRLSGVLFFTMHSSSSINSPHLLITSSGIVTCLRTKVVMERTPSGPLPG</sequence>
<dbReference type="EMBL" id="GG666563">
    <property type="protein sequence ID" value="EEN54936.1"/>
    <property type="molecule type" value="Genomic_DNA"/>
</dbReference>
<proteinExistence type="predicted"/>
<evidence type="ECO:0000313" key="1">
    <source>
        <dbReference type="EMBL" id="EEN54936.1"/>
    </source>
</evidence>
<organism>
    <name type="scientific">Branchiostoma floridae</name>
    <name type="common">Florida lancelet</name>
    <name type="synonym">Amphioxus</name>
    <dbReference type="NCBI Taxonomy" id="7739"/>
    <lineage>
        <taxon>Eukaryota</taxon>
        <taxon>Metazoa</taxon>
        <taxon>Chordata</taxon>
        <taxon>Cephalochordata</taxon>
        <taxon>Leptocardii</taxon>
        <taxon>Amphioxiformes</taxon>
        <taxon>Branchiostomatidae</taxon>
        <taxon>Branchiostoma</taxon>
    </lineage>
</organism>
<gene>
    <name evidence="1" type="ORF">BRAFLDRAFT_79855</name>
</gene>
<protein>
    <submittedName>
        <fullName evidence="1">Uncharacterized protein</fullName>
    </submittedName>
</protein>